<dbReference type="OrthoDB" id="999737at2759"/>
<comment type="caution">
    <text evidence="1">The sequence shown here is derived from an EMBL/GenBank/DDBJ whole genome shotgun (WGS) entry which is preliminary data.</text>
</comment>
<keyword evidence="1" id="KW-0675">Receptor</keyword>
<organism evidence="1 2">
    <name type="scientific">Gossypium australe</name>
    <dbReference type="NCBI Taxonomy" id="47621"/>
    <lineage>
        <taxon>Eukaryota</taxon>
        <taxon>Viridiplantae</taxon>
        <taxon>Streptophyta</taxon>
        <taxon>Embryophyta</taxon>
        <taxon>Tracheophyta</taxon>
        <taxon>Spermatophyta</taxon>
        <taxon>Magnoliopsida</taxon>
        <taxon>eudicotyledons</taxon>
        <taxon>Gunneridae</taxon>
        <taxon>Pentapetalae</taxon>
        <taxon>rosids</taxon>
        <taxon>malvids</taxon>
        <taxon>Malvales</taxon>
        <taxon>Malvaceae</taxon>
        <taxon>Malvoideae</taxon>
        <taxon>Gossypium</taxon>
    </lineage>
</organism>
<evidence type="ECO:0000313" key="1">
    <source>
        <dbReference type="EMBL" id="KAA3481289.1"/>
    </source>
</evidence>
<gene>
    <name evidence="1" type="ORF">EPI10_021663</name>
</gene>
<reference evidence="2" key="1">
    <citation type="journal article" date="2019" name="Plant Biotechnol. J.">
        <title>Genome sequencing of the Australian wild diploid species Gossypium australe highlights disease resistance and delayed gland morphogenesis.</title>
        <authorList>
            <person name="Cai Y."/>
            <person name="Cai X."/>
            <person name="Wang Q."/>
            <person name="Wang P."/>
            <person name="Zhang Y."/>
            <person name="Cai C."/>
            <person name="Xu Y."/>
            <person name="Wang K."/>
            <person name="Zhou Z."/>
            <person name="Wang C."/>
            <person name="Geng S."/>
            <person name="Li B."/>
            <person name="Dong Q."/>
            <person name="Hou Y."/>
            <person name="Wang H."/>
            <person name="Ai P."/>
            <person name="Liu Z."/>
            <person name="Yi F."/>
            <person name="Sun M."/>
            <person name="An G."/>
            <person name="Cheng J."/>
            <person name="Zhang Y."/>
            <person name="Shi Q."/>
            <person name="Xie Y."/>
            <person name="Shi X."/>
            <person name="Chang Y."/>
            <person name="Huang F."/>
            <person name="Chen Y."/>
            <person name="Hong S."/>
            <person name="Mi L."/>
            <person name="Sun Q."/>
            <person name="Zhang L."/>
            <person name="Zhou B."/>
            <person name="Peng R."/>
            <person name="Zhang X."/>
            <person name="Liu F."/>
        </authorList>
    </citation>
    <scope>NUCLEOTIDE SEQUENCE [LARGE SCALE GENOMIC DNA]</scope>
    <source>
        <strain evidence="2">cv. PA1801</strain>
    </source>
</reference>
<dbReference type="Proteomes" id="UP000325315">
    <property type="component" value="Unassembled WGS sequence"/>
</dbReference>
<proteinExistence type="predicted"/>
<dbReference type="EMBL" id="SMMG02000003">
    <property type="protein sequence ID" value="KAA3481289.1"/>
    <property type="molecule type" value="Genomic_DNA"/>
</dbReference>
<protein>
    <submittedName>
        <fullName evidence="1">Receptor-like protein 12</fullName>
    </submittedName>
</protein>
<sequence length="139" mass="15842">MVALQFHLRGNVLIRVQLLNRDLVMEKGFLDKVESIVINPGDDNENPTYPSGFTSLNIQSQPEIYPQRVHVTIRPQQYQVGTLGSVNYPMGLSSKPGDNPTNPIVPNLDDMAEIEKAKVELPRQLEDRCRWLEEKFRAI</sequence>
<name>A0A5B6WHL8_9ROSI</name>
<evidence type="ECO:0000313" key="2">
    <source>
        <dbReference type="Proteomes" id="UP000325315"/>
    </source>
</evidence>
<accession>A0A5B6WHL8</accession>
<dbReference type="AlphaFoldDB" id="A0A5B6WHL8"/>
<keyword evidence="2" id="KW-1185">Reference proteome</keyword>